<organism evidence="1 4">
    <name type="scientific">Photobacterium aquimaris</name>
    <dbReference type="NCBI Taxonomy" id="512643"/>
    <lineage>
        <taxon>Bacteria</taxon>
        <taxon>Pseudomonadati</taxon>
        <taxon>Pseudomonadota</taxon>
        <taxon>Gammaproteobacteria</taxon>
        <taxon>Vibrionales</taxon>
        <taxon>Vibrionaceae</taxon>
        <taxon>Photobacterium</taxon>
    </lineage>
</organism>
<evidence type="ECO:0000313" key="1">
    <source>
        <dbReference type="EMBL" id="PSU05992.1"/>
    </source>
</evidence>
<keyword evidence="3" id="KW-1185">Reference proteome</keyword>
<evidence type="ECO:0000313" key="4">
    <source>
        <dbReference type="Proteomes" id="UP000241858"/>
    </source>
</evidence>
<sequence>MDIKHLTTGMWVESYHGVGKVIGIDHQHQSVIVEHHHDHQLQSINVSDLIDQPQLHNDCDRYY</sequence>
<reference evidence="1 4" key="3">
    <citation type="submission" date="2018-03" db="EMBL/GenBank/DDBJ databases">
        <title>Whole genome sequencing of Histamine producing bacteria.</title>
        <authorList>
            <person name="Butler K."/>
        </authorList>
    </citation>
    <scope>NUCLEOTIDE SEQUENCE [LARGE SCALE GENOMIC DNA]</scope>
    <source>
        <strain evidence="1 4">DSM 23343</strain>
    </source>
</reference>
<dbReference type="EMBL" id="FYAH01000008">
    <property type="protein sequence ID" value="SMY17892.1"/>
    <property type="molecule type" value="Genomic_DNA"/>
</dbReference>
<dbReference type="Proteomes" id="UP000241858">
    <property type="component" value="Unassembled WGS sequence"/>
</dbReference>
<evidence type="ECO:0000313" key="3">
    <source>
        <dbReference type="Proteomes" id="UP000196485"/>
    </source>
</evidence>
<dbReference type="RefSeq" id="WP_060998491.1">
    <property type="nucleotide sequence ID" value="NZ_FYAH01000008.1"/>
</dbReference>
<reference evidence="2" key="1">
    <citation type="submission" date="2017-06" db="EMBL/GenBank/DDBJ databases">
        <authorList>
            <person name="Kim H.J."/>
            <person name="Triplett B.A."/>
        </authorList>
    </citation>
    <scope>NUCLEOTIDE SEQUENCE [LARGE SCALE GENOMIC DNA]</scope>
    <source>
        <strain evidence="2">Type strain: CECT 9192</strain>
    </source>
</reference>
<gene>
    <name evidence="1" type="ORF">C0W81_08060</name>
    <name evidence="2" type="ORF">PAQU9191_03211</name>
</gene>
<proteinExistence type="predicted"/>
<dbReference type="Proteomes" id="UP000196485">
    <property type="component" value="Unassembled WGS sequence"/>
</dbReference>
<dbReference type="EMBL" id="PYLY01000012">
    <property type="protein sequence ID" value="PSU05992.1"/>
    <property type="molecule type" value="Genomic_DNA"/>
</dbReference>
<name>A0A1B8I423_9GAMM</name>
<reference evidence="3" key="2">
    <citation type="submission" date="2017-06" db="EMBL/GenBank/DDBJ databases">
        <authorList>
            <person name="Rodrigo-Torres L."/>
            <person name="Arahal R. D."/>
            <person name="Lucena T."/>
        </authorList>
    </citation>
    <scope>NUCLEOTIDE SEQUENCE [LARGE SCALE GENOMIC DNA]</scope>
    <source>
        <strain evidence="3">type strain: CECT 9192</strain>
    </source>
</reference>
<dbReference type="OrthoDB" id="5817318at2"/>
<dbReference type="AlphaFoldDB" id="A0A1B8I423"/>
<protein>
    <submittedName>
        <fullName evidence="1">Uncharacterized protein</fullName>
    </submittedName>
</protein>
<evidence type="ECO:0000313" key="2">
    <source>
        <dbReference type="EMBL" id="SMY17892.1"/>
    </source>
</evidence>
<accession>A0A1B8I423</accession>